<accession>E0NJF9</accession>
<gene>
    <name evidence="1" type="ORF">HMPREF9225_0298</name>
</gene>
<comment type="caution">
    <text evidence="1">The sequence shown here is derived from an EMBL/GenBank/DDBJ whole genome shotgun (WGS) entry which is preliminary data.</text>
</comment>
<proteinExistence type="predicted"/>
<evidence type="ECO:0000313" key="1">
    <source>
        <dbReference type="EMBL" id="EFM25979.1"/>
    </source>
</evidence>
<sequence length="65" mass="7232">MDNLTLFFLLQIFFYEGAGGTEKPTVLRTRLAVSSLVKALAEISDFVAGLMQRVPKKPNEMKADL</sequence>
<keyword evidence="2" id="KW-1185">Reference proteome</keyword>
<evidence type="ECO:0000313" key="2">
    <source>
        <dbReference type="Proteomes" id="UP000003280"/>
    </source>
</evidence>
<dbReference type="HOGENOM" id="CLU_2845968_0_0_9"/>
<reference evidence="1 2" key="1">
    <citation type="submission" date="2010-07" db="EMBL/GenBank/DDBJ databases">
        <authorList>
            <person name="Muzny D."/>
            <person name="Qin X."/>
            <person name="Deng J."/>
            <person name="Jiang H."/>
            <person name="Liu Y."/>
            <person name="Qu J."/>
            <person name="Song X.-Z."/>
            <person name="Zhang L."/>
            <person name="Thornton R."/>
            <person name="Coyle M."/>
            <person name="Francisco L."/>
            <person name="Jackson L."/>
            <person name="Javaid M."/>
            <person name="Korchina V."/>
            <person name="Kovar C."/>
            <person name="Mata R."/>
            <person name="Mathew T."/>
            <person name="Ngo R."/>
            <person name="Nguyen L."/>
            <person name="Nguyen N."/>
            <person name="Okwuonu G."/>
            <person name="Ongeri F."/>
            <person name="Pham C."/>
            <person name="Simmons D."/>
            <person name="Wilczek-Boney K."/>
            <person name="Hale W."/>
            <person name="Jakkamsetti A."/>
            <person name="Pham P."/>
            <person name="Ruth R."/>
            <person name="San Lucas F."/>
            <person name="Warren J."/>
            <person name="Zhang J."/>
            <person name="Zhao Z."/>
            <person name="Zhou C."/>
            <person name="Zhu D."/>
            <person name="Lee S."/>
            <person name="Bess C."/>
            <person name="Blankenburg K."/>
            <person name="Forbes L."/>
            <person name="Fu Q."/>
            <person name="Gubbala S."/>
            <person name="Hirani K."/>
            <person name="Jayaseelan J.C."/>
            <person name="Lara F."/>
            <person name="Munidasa M."/>
            <person name="Palculict T."/>
            <person name="Patil S."/>
            <person name="Pu L.-L."/>
            <person name="Saada N."/>
            <person name="Tang L."/>
            <person name="Weissenberger G."/>
            <person name="Zhu Y."/>
            <person name="Hemphill L."/>
            <person name="Shang Y."/>
            <person name="Youmans B."/>
            <person name="Ayvaz T."/>
            <person name="Ross M."/>
            <person name="Santibanez J."/>
            <person name="Aqrawi P."/>
            <person name="Gross S."/>
            <person name="Joshi V."/>
            <person name="Fowler G."/>
            <person name="Nazareth L."/>
            <person name="Reid J."/>
            <person name="Worley K."/>
            <person name="Petrosino J."/>
            <person name="Highlander S."/>
            <person name="Gibbs R."/>
        </authorList>
    </citation>
    <scope>NUCLEOTIDE SEQUENCE [LARGE SCALE GENOMIC DNA]</scope>
    <source>
        <strain evidence="1 2">ATCC BAA-1640</strain>
    </source>
</reference>
<organism evidence="1 2">
    <name type="scientific">Peptoniphilus duerdenii ATCC BAA-1640</name>
    <dbReference type="NCBI Taxonomy" id="862517"/>
    <lineage>
        <taxon>Bacteria</taxon>
        <taxon>Bacillati</taxon>
        <taxon>Bacillota</taxon>
        <taxon>Tissierellia</taxon>
        <taxon>Tissierellales</taxon>
        <taxon>Peptoniphilaceae</taxon>
        <taxon>Peptoniphilus</taxon>
    </lineage>
</organism>
<dbReference type="AlphaFoldDB" id="E0NJF9"/>
<dbReference type="EMBL" id="AEEH01000018">
    <property type="protein sequence ID" value="EFM25979.1"/>
    <property type="molecule type" value="Genomic_DNA"/>
</dbReference>
<protein>
    <submittedName>
        <fullName evidence="1">Uncharacterized protein</fullName>
    </submittedName>
</protein>
<dbReference type="Proteomes" id="UP000003280">
    <property type="component" value="Unassembled WGS sequence"/>
</dbReference>
<name>E0NJF9_9FIRM</name>